<keyword evidence="3" id="KW-1185">Reference proteome</keyword>
<dbReference type="EMBL" id="AVCH01000153">
    <property type="protein sequence ID" value="KFN48216.1"/>
    <property type="molecule type" value="Genomic_DNA"/>
</dbReference>
<keyword evidence="1" id="KW-1133">Transmembrane helix</keyword>
<keyword evidence="1" id="KW-0812">Transmembrane</keyword>
<organism evidence="2 3">
    <name type="scientific">Arenimonas malthae CC-JY-1</name>
    <dbReference type="NCBI Taxonomy" id="1384054"/>
    <lineage>
        <taxon>Bacteria</taxon>
        <taxon>Pseudomonadati</taxon>
        <taxon>Pseudomonadota</taxon>
        <taxon>Gammaproteobacteria</taxon>
        <taxon>Lysobacterales</taxon>
        <taxon>Lysobacteraceae</taxon>
        <taxon>Arenimonas</taxon>
    </lineage>
</organism>
<evidence type="ECO:0000256" key="1">
    <source>
        <dbReference type="SAM" id="Phobius"/>
    </source>
</evidence>
<accession>A0A091B8Z3</accession>
<dbReference type="Proteomes" id="UP000029392">
    <property type="component" value="Unassembled WGS sequence"/>
</dbReference>
<gene>
    <name evidence="2" type="ORF">N790_06835</name>
</gene>
<sequence>MFLVGKYTENAGFMYAGVIVGVVALITGFNQARLRDGSDGNDPK</sequence>
<dbReference type="PATRIC" id="fig|1384054.3.peg.1382"/>
<feature type="transmembrane region" description="Helical" evidence="1">
    <location>
        <begin position="12"/>
        <end position="29"/>
    </location>
</feature>
<name>A0A091B8Z3_9GAMM</name>
<evidence type="ECO:0000313" key="2">
    <source>
        <dbReference type="EMBL" id="KFN48216.1"/>
    </source>
</evidence>
<dbReference type="AlphaFoldDB" id="A0A091B8Z3"/>
<keyword evidence="1" id="KW-0472">Membrane</keyword>
<proteinExistence type="predicted"/>
<dbReference type="STRING" id="1384054.N790_06835"/>
<protein>
    <submittedName>
        <fullName evidence="2">Uncharacterized protein</fullName>
    </submittedName>
</protein>
<comment type="caution">
    <text evidence="2">The sequence shown here is derived from an EMBL/GenBank/DDBJ whole genome shotgun (WGS) entry which is preliminary data.</text>
</comment>
<evidence type="ECO:0000313" key="3">
    <source>
        <dbReference type="Proteomes" id="UP000029392"/>
    </source>
</evidence>
<reference evidence="2 3" key="1">
    <citation type="submission" date="2013-09" db="EMBL/GenBank/DDBJ databases">
        <title>Genome sequencing of Arenimonas malthae.</title>
        <authorList>
            <person name="Chen F."/>
            <person name="Wang G."/>
        </authorList>
    </citation>
    <scope>NUCLEOTIDE SEQUENCE [LARGE SCALE GENOMIC DNA]</scope>
    <source>
        <strain evidence="2 3">CC-JY-1</strain>
    </source>
</reference>